<dbReference type="EMBL" id="MU277196">
    <property type="protein sequence ID" value="KAI0065131.1"/>
    <property type="molecule type" value="Genomic_DNA"/>
</dbReference>
<name>A0ACB8TAC5_9AGAM</name>
<evidence type="ECO:0000313" key="1">
    <source>
        <dbReference type="EMBL" id="KAI0065131.1"/>
    </source>
</evidence>
<reference evidence="1" key="2">
    <citation type="journal article" date="2022" name="New Phytol.">
        <title>Evolutionary transition to the ectomycorrhizal habit in the genomes of a hyperdiverse lineage of mushroom-forming fungi.</title>
        <authorList>
            <person name="Looney B."/>
            <person name="Miyauchi S."/>
            <person name="Morin E."/>
            <person name="Drula E."/>
            <person name="Courty P.E."/>
            <person name="Kohler A."/>
            <person name="Kuo A."/>
            <person name="LaButti K."/>
            <person name="Pangilinan J."/>
            <person name="Lipzen A."/>
            <person name="Riley R."/>
            <person name="Andreopoulos W."/>
            <person name="He G."/>
            <person name="Johnson J."/>
            <person name="Nolan M."/>
            <person name="Tritt A."/>
            <person name="Barry K.W."/>
            <person name="Grigoriev I.V."/>
            <person name="Nagy L.G."/>
            <person name="Hibbett D."/>
            <person name="Henrissat B."/>
            <person name="Matheny P.B."/>
            <person name="Labbe J."/>
            <person name="Martin F.M."/>
        </authorList>
    </citation>
    <scope>NUCLEOTIDE SEQUENCE</scope>
    <source>
        <strain evidence="1">HHB10654</strain>
    </source>
</reference>
<accession>A0ACB8TAC5</accession>
<evidence type="ECO:0000313" key="2">
    <source>
        <dbReference type="Proteomes" id="UP000814140"/>
    </source>
</evidence>
<dbReference type="Proteomes" id="UP000814140">
    <property type="component" value="Unassembled WGS sequence"/>
</dbReference>
<comment type="caution">
    <text evidence="1">The sequence shown here is derived from an EMBL/GenBank/DDBJ whole genome shotgun (WGS) entry which is preliminary data.</text>
</comment>
<reference evidence="1" key="1">
    <citation type="submission" date="2021-03" db="EMBL/GenBank/DDBJ databases">
        <authorList>
            <consortium name="DOE Joint Genome Institute"/>
            <person name="Ahrendt S."/>
            <person name="Looney B.P."/>
            <person name="Miyauchi S."/>
            <person name="Morin E."/>
            <person name="Drula E."/>
            <person name="Courty P.E."/>
            <person name="Chicoki N."/>
            <person name="Fauchery L."/>
            <person name="Kohler A."/>
            <person name="Kuo A."/>
            <person name="Labutti K."/>
            <person name="Pangilinan J."/>
            <person name="Lipzen A."/>
            <person name="Riley R."/>
            <person name="Andreopoulos W."/>
            <person name="He G."/>
            <person name="Johnson J."/>
            <person name="Barry K.W."/>
            <person name="Grigoriev I.V."/>
            <person name="Nagy L."/>
            <person name="Hibbett D."/>
            <person name="Henrissat B."/>
            <person name="Matheny P.B."/>
            <person name="Labbe J."/>
            <person name="Martin F."/>
        </authorList>
    </citation>
    <scope>NUCLEOTIDE SEQUENCE</scope>
    <source>
        <strain evidence="1">HHB10654</strain>
    </source>
</reference>
<proteinExistence type="predicted"/>
<protein>
    <submittedName>
        <fullName evidence="1">Mitochondrial carrier</fullName>
    </submittedName>
</protein>
<keyword evidence="2" id="KW-1185">Reference proteome</keyword>
<gene>
    <name evidence="1" type="ORF">BV25DRAFT_1851349</name>
</gene>
<organism evidence="1 2">
    <name type="scientific">Artomyces pyxidatus</name>
    <dbReference type="NCBI Taxonomy" id="48021"/>
    <lineage>
        <taxon>Eukaryota</taxon>
        <taxon>Fungi</taxon>
        <taxon>Dikarya</taxon>
        <taxon>Basidiomycota</taxon>
        <taxon>Agaricomycotina</taxon>
        <taxon>Agaricomycetes</taxon>
        <taxon>Russulales</taxon>
        <taxon>Auriscalpiaceae</taxon>
        <taxon>Artomyces</taxon>
    </lineage>
</organism>
<sequence length="383" mass="41444">MASPTGSQQRDAVETPTTLGSSSEGDLERQPLLASKQSSSYVASEPVEESEAVLGVDGDEGGAASPKAKTSVWRIVWYILLASLSSVALAFFVKGFIDADDVDFDLKKALKSALGGGLSGAAAMVLQVLTLMPLRTVMNYQYRFGTSTTQAIHTLYLDGGLSRYYQGLLAALVQGPVSRFGDTAANAGILALLQSNKFMKTLPSPVKTWFASIAAALFRMILTPVDTVKTTLQTQGKPGWAILKKRIKVYGLGSLFYGAWATAAATFVGHYPWFSTYNWLYEHLPEPETLGQKLLRQAFIGFVASVISDTVSNSLRVVKTYRQVNATRIGYVDAARAVVATDGIRGLLGRGLKTRIIANGAQGIMFSILWKLFMDIWNEKTKA</sequence>